<dbReference type="AlphaFoldDB" id="A0A0F9AHI2"/>
<organism evidence="1">
    <name type="scientific">marine sediment metagenome</name>
    <dbReference type="NCBI Taxonomy" id="412755"/>
    <lineage>
        <taxon>unclassified sequences</taxon>
        <taxon>metagenomes</taxon>
        <taxon>ecological metagenomes</taxon>
    </lineage>
</organism>
<evidence type="ECO:0000313" key="1">
    <source>
        <dbReference type="EMBL" id="KKL09049.1"/>
    </source>
</evidence>
<gene>
    <name evidence="1" type="ORF">LCGC14_2569770</name>
</gene>
<sequence>QATSDDTPVAITIAQQRLLGRITGGNITALTAAQIRTLLVLAESDSVKFVDVDATELSNKSGALKIQPDVQGNVELFGDTDVGDDDNGMEFHVHRRAVERDDTLFFRISKFGDSQINASKKMSFTTIGGTDFEISGLYPCSFFSNSTTSGRNALVTVYGYITAAGGKKYASFQVDDTTDKFILDREDTNILGFKVNFPLEVNGGVQIGTDAVAASAAKVGTVRYRSDANNSWMEMVMQTGAATYAWVVIKTNNW</sequence>
<reference evidence="1" key="1">
    <citation type="journal article" date="2015" name="Nature">
        <title>Complex archaea that bridge the gap between prokaryotes and eukaryotes.</title>
        <authorList>
            <person name="Spang A."/>
            <person name="Saw J.H."/>
            <person name="Jorgensen S.L."/>
            <person name="Zaremba-Niedzwiedzka K."/>
            <person name="Martijn J."/>
            <person name="Lind A.E."/>
            <person name="van Eijk R."/>
            <person name="Schleper C."/>
            <person name="Guy L."/>
            <person name="Ettema T.J."/>
        </authorList>
    </citation>
    <scope>NUCLEOTIDE SEQUENCE</scope>
</reference>
<comment type="caution">
    <text evidence="1">The sequence shown here is derived from an EMBL/GenBank/DDBJ whole genome shotgun (WGS) entry which is preliminary data.</text>
</comment>
<name>A0A0F9AHI2_9ZZZZ</name>
<proteinExistence type="predicted"/>
<feature type="non-terminal residue" evidence="1">
    <location>
        <position position="1"/>
    </location>
</feature>
<accession>A0A0F9AHI2</accession>
<protein>
    <submittedName>
        <fullName evidence="1">Uncharacterized protein</fullName>
    </submittedName>
</protein>
<dbReference type="EMBL" id="LAZR01042635">
    <property type="protein sequence ID" value="KKL09049.1"/>
    <property type="molecule type" value="Genomic_DNA"/>
</dbReference>